<proteinExistence type="inferred from homology"/>
<evidence type="ECO:0000256" key="1">
    <source>
        <dbReference type="ARBA" id="ARBA00004651"/>
    </source>
</evidence>
<dbReference type="EMBL" id="JAAMPU010000108">
    <property type="protein sequence ID" value="NMH29215.1"/>
    <property type="molecule type" value="Genomic_DNA"/>
</dbReference>
<evidence type="ECO:0000256" key="5">
    <source>
        <dbReference type="ARBA" id="ARBA00023136"/>
    </source>
</evidence>
<feature type="transmembrane region" description="Helical" evidence="7">
    <location>
        <begin position="141"/>
        <end position="159"/>
    </location>
</feature>
<evidence type="ECO:0000256" key="6">
    <source>
        <dbReference type="ARBA" id="ARBA00043993"/>
    </source>
</evidence>
<feature type="domain" description="Integral membrane bound transporter" evidence="9">
    <location>
        <begin position="409"/>
        <end position="530"/>
    </location>
</feature>
<gene>
    <name evidence="10" type="ORF">G6047_14335</name>
</gene>
<feature type="transmembrane region" description="Helical" evidence="7">
    <location>
        <begin position="114"/>
        <end position="135"/>
    </location>
</feature>
<comment type="caution">
    <text evidence="10">The sequence shown here is derived from an EMBL/GenBank/DDBJ whole genome shotgun (WGS) entry which is preliminary data.</text>
</comment>
<feature type="transmembrane region" description="Helical" evidence="7">
    <location>
        <begin position="488"/>
        <end position="506"/>
    </location>
</feature>
<dbReference type="InterPro" id="IPR032692">
    <property type="entry name" value="YccS_N"/>
</dbReference>
<evidence type="ECO:0000259" key="8">
    <source>
        <dbReference type="Pfam" id="PF12805"/>
    </source>
</evidence>
<dbReference type="Pfam" id="PF13515">
    <property type="entry name" value="FUSC_2"/>
    <property type="match status" value="1"/>
</dbReference>
<dbReference type="RefSeq" id="WP_169528320.1">
    <property type="nucleotide sequence ID" value="NZ_JAAMPU010000108.1"/>
</dbReference>
<feature type="transmembrane region" description="Helical" evidence="7">
    <location>
        <begin position="63"/>
        <end position="83"/>
    </location>
</feature>
<feature type="transmembrane region" description="Helical" evidence="7">
    <location>
        <begin position="518"/>
        <end position="536"/>
    </location>
</feature>
<dbReference type="InterPro" id="IPR049453">
    <property type="entry name" value="Memb_transporter_dom"/>
</dbReference>
<feature type="transmembrane region" description="Helical" evidence="7">
    <location>
        <begin position="450"/>
        <end position="482"/>
    </location>
</feature>
<comment type="subcellular location">
    <subcellularLocation>
        <location evidence="1">Cell membrane</location>
        <topology evidence="1">Multi-pass membrane protein</topology>
    </subcellularLocation>
</comment>
<dbReference type="Pfam" id="PF12805">
    <property type="entry name" value="FUSC-like"/>
    <property type="match status" value="1"/>
</dbReference>
<keyword evidence="11" id="KW-1185">Reference proteome</keyword>
<feature type="transmembrane region" description="Helical" evidence="7">
    <location>
        <begin position="20"/>
        <end position="51"/>
    </location>
</feature>
<evidence type="ECO:0000259" key="9">
    <source>
        <dbReference type="Pfam" id="PF13515"/>
    </source>
</evidence>
<keyword evidence="5 7" id="KW-0472">Membrane</keyword>
<dbReference type="AlphaFoldDB" id="A0A972FPX9"/>
<keyword evidence="2" id="KW-1003">Cell membrane</keyword>
<dbReference type="GO" id="GO:0005886">
    <property type="term" value="C:plasma membrane"/>
    <property type="evidence" value="ECO:0007669"/>
    <property type="project" value="UniProtKB-SubCell"/>
</dbReference>
<feature type="transmembrane region" description="Helical" evidence="7">
    <location>
        <begin position="89"/>
        <end position="107"/>
    </location>
</feature>
<dbReference type="Proteomes" id="UP000712080">
    <property type="component" value="Unassembled WGS sequence"/>
</dbReference>
<dbReference type="PANTHER" id="PTHR30509:SF8">
    <property type="entry name" value="INNER MEMBRANE PROTEIN YCCS"/>
    <property type="match status" value="1"/>
</dbReference>
<protein>
    <submittedName>
        <fullName evidence="10">FUSC family protein</fullName>
    </submittedName>
</protein>
<evidence type="ECO:0000313" key="11">
    <source>
        <dbReference type="Proteomes" id="UP000712080"/>
    </source>
</evidence>
<comment type="similarity">
    <text evidence="6">Belongs to the YccS/YhfK family.</text>
</comment>
<feature type="transmembrane region" description="Helical" evidence="7">
    <location>
        <begin position="398"/>
        <end position="415"/>
    </location>
</feature>
<feature type="domain" description="Integral membrane protein YccS N-terminal" evidence="8">
    <location>
        <begin position="69"/>
        <end position="335"/>
    </location>
</feature>
<evidence type="ECO:0000256" key="3">
    <source>
        <dbReference type="ARBA" id="ARBA00022692"/>
    </source>
</evidence>
<evidence type="ECO:0000313" key="10">
    <source>
        <dbReference type="EMBL" id="NMH29215.1"/>
    </source>
</evidence>
<name>A0A972FPX9_9FLAO</name>
<evidence type="ECO:0000256" key="7">
    <source>
        <dbReference type="SAM" id="Phobius"/>
    </source>
</evidence>
<evidence type="ECO:0000256" key="4">
    <source>
        <dbReference type="ARBA" id="ARBA00022989"/>
    </source>
</evidence>
<sequence>MISRIRQFTDTTNFENAIKVTFASAVPVLICSHFGIFQTGFTIALGAFLTYPSDIPSSLRHKINGVLVAALIVSGSTLLINVLHPYPFILYPITSLLIFFMAMIPVYGNRANMVAFAGLLAVSLAFGHITTGWQMLEQSGLMLAGGLFYLLVSLAFHFIRPHRYTELQLAECMRLTSKYLKLRGDLWDKEANRNKIIEKQLNLQVELNTIHENIREVVIRTRFSSGHSDRNRKLLLVFISLVEIMELALSTSFDHRKLHEKFEGNEFVLKTYQNLAYNLAAHLKKIRQSLEKGQKYVIESDLFMDLQAFETAIKEYETQLGASEAAEGVYLLTSMLHYAEKQVERIKLMERVFSGGKLETKLMGNRDKDLEKFLAPTYYPWSTLKENLGFSSSIFRHALRLTVTMMFGFLIAGIFKLDNVYWILLTIVVIMKPGYGMTKDRTFQRIIGTVVGGIVAFGILYFVHDSVSIGTLTILSMILGFTFTATNYKIGVTFVTMYVVFLYALLQPDVNTVIELRILDTVTGATLAFIANYFLWPSWEYMSVPAHLRKSIEANRNYLSEISRFYNAKGDVTTDYRLARKNAFIETGNLMASFQRMSQEPKSKQKQLPNIYKLAVLNHTLLSASASLGTYIQSHKTSKASDAFNRVSDVVIKNLNKTLALLNIQEKGNEMLSPEKEDMALRFIELKKIREKELAEGIEQSDEFRLRMQEAQLVIEQLVNLSNLSENILKTTQKLLSDS</sequence>
<reference evidence="10" key="1">
    <citation type="submission" date="2020-02" db="EMBL/GenBank/DDBJ databases">
        <title>Flavobacterium sp. genome.</title>
        <authorList>
            <person name="Jung H.S."/>
            <person name="Baek J.H."/>
            <person name="Jeon C.O."/>
        </authorList>
    </citation>
    <scope>NUCLEOTIDE SEQUENCE</scope>
    <source>
        <strain evidence="10">SE-s28</strain>
    </source>
</reference>
<organism evidence="10 11">
    <name type="scientific">Flavobacterium silvaticum</name>
    <dbReference type="NCBI Taxonomy" id="1852020"/>
    <lineage>
        <taxon>Bacteria</taxon>
        <taxon>Pseudomonadati</taxon>
        <taxon>Bacteroidota</taxon>
        <taxon>Flavobacteriia</taxon>
        <taxon>Flavobacteriales</taxon>
        <taxon>Flavobacteriaceae</taxon>
        <taxon>Flavobacterium</taxon>
    </lineage>
</organism>
<accession>A0A972FPX9</accession>
<keyword evidence="3 7" id="KW-0812">Transmembrane</keyword>
<dbReference type="PANTHER" id="PTHR30509">
    <property type="entry name" value="P-HYDROXYBENZOIC ACID EFFLUX PUMP SUBUNIT-RELATED"/>
    <property type="match status" value="1"/>
</dbReference>
<evidence type="ECO:0000256" key="2">
    <source>
        <dbReference type="ARBA" id="ARBA00022475"/>
    </source>
</evidence>
<keyword evidence="4 7" id="KW-1133">Transmembrane helix</keyword>